<organism evidence="10 11">
    <name type="scientific">Aspergillus caelatus</name>
    <dbReference type="NCBI Taxonomy" id="61420"/>
    <lineage>
        <taxon>Eukaryota</taxon>
        <taxon>Fungi</taxon>
        <taxon>Dikarya</taxon>
        <taxon>Ascomycota</taxon>
        <taxon>Pezizomycotina</taxon>
        <taxon>Eurotiomycetes</taxon>
        <taxon>Eurotiomycetidae</taxon>
        <taxon>Eurotiales</taxon>
        <taxon>Aspergillaceae</taxon>
        <taxon>Aspergillus</taxon>
        <taxon>Aspergillus subgen. Circumdati</taxon>
    </lineage>
</organism>
<feature type="repeat" description="WD" evidence="7">
    <location>
        <begin position="1207"/>
        <end position="1248"/>
    </location>
</feature>
<dbReference type="PROSITE" id="PS50837">
    <property type="entry name" value="NACHT"/>
    <property type="match status" value="1"/>
</dbReference>
<accession>A0A5N7AC32</accession>
<sequence length="1343" mass="149377">MDGISSTASVIAIIQLAGSLVTICGGYIQKVKHAREDIITLRWAAQSLQVTLQDLLGLLGDSNKTRLPTSLRLASDITNCLSDLRALNEKLESNVGKRSMKKFGFRAWRWPLERAEVDSEVQKFERYKSSFLLSLQVDQTSLITGVAQNTNVINQNMNFAKLESAAEASFDSFSNRDEVLCLQGTRVEILHQIMGWAMSPCQKTVFWLNGMAGTGKSTISRTVARSLKDTNHLGGSFFFRRGKEDTGNAKKLFPTLISQLMLRSSELSSGVQKSLRDDPEIASKSLGEQFDKLLLQPLLELDQLGQGPQTAVIVIDALDECDHDQDIRNIIRLLPLLKRANTLRLRVLLTSRPELPIRLGFSGIENDDYEQLALHEISEKVTERDIYLFFKDRLIRIKHDRNITRDWPGEDVIQKLVTMSVPLFISAATVCRFIENSRWEPASRLAELLEDQAKYATKMEKTYLPILTRLLDDQDSDDLEQQQLLHEFQEIVGLITLLAVPLSINALSLLLGIQADQISNRLDSFRSVLSVPTNRDMPVRILHLSFRDFLMQSKSKFRVDERSKHKDIAKLCLKNMRTHLQKNICNLEGPGTHREDIDPQLLHQFLPPVLEYSCHYWIYHIEHSNVSSPEIEDILSFLKEHFLHWVEAMSLLGFVSELVGMLNTLKNVLSDDRHSTTSDFLQDAHRFVLKFRQVADKAPLQIYCAGLTFTPLEATVRREFQKELPSWICQLPRVEDRWSAELQALEGHSAPVWSVAFSPNGRLLASGSFDRTVCLWETETGVLQQTLEGHLAHVWSVAFSPNGRVLASGSDDSNVRVWDSATGALQRTLRGHTKSVRSVAFSANNRLLASGSEDTTVHLWDLETGALHQTLKGHSQLVWSVNISADSLLLASGSEDKTVCLWDLTTGRLLQTLKGHLDVVFSVAFSPDGQLLASGSGDKTVRLWNPTTGATQRIIEGHSDWVLSVVFSPDGRLLASGSADKTVRLWDTMGGTLQQTLGNDSGLVPSVTFSPNGRLLASASDQSLLRLWDTTIGAPRQSLVGHSEWIQSIVFSPDGCLLASGSNDMTVRLWDPLTGTLKQTLKGHSAPVSLVAFSPDGILLASCSPDRTVCLWDLTKGTLQYTLNGHSSWVRSVSFSPDGRLLASGSEDQTVCLWDSGTGLLLQTLKGHLDSVLSATFSPDSRLLASSSCDHTVCLWDSATGMLRQTLKGHGKLVRLLAFSPDGQLLASASADETVRIWDTTTGALQQTHFTTTLSTLEFSVDSSYLYTDLGTLDLQSKCHIPVPRAPHANLNISIEHQEWIKLDNEKVLWLPSEFRANCFRCHGNLLALGHVSGHVSFIKFCT</sequence>
<dbReference type="InterPro" id="IPR015943">
    <property type="entry name" value="WD40/YVTN_repeat-like_dom_sf"/>
</dbReference>
<evidence type="ECO:0000259" key="9">
    <source>
        <dbReference type="PROSITE" id="PS50837"/>
    </source>
</evidence>
<feature type="repeat" description="WD" evidence="7">
    <location>
        <begin position="955"/>
        <end position="996"/>
    </location>
</feature>
<dbReference type="PROSITE" id="PS00678">
    <property type="entry name" value="WD_REPEATS_1"/>
    <property type="match status" value="5"/>
</dbReference>
<feature type="repeat" description="WD" evidence="7">
    <location>
        <begin position="829"/>
        <end position="870"/>
    </location>
</feature>
<feature type="repeat" description="WD" evidence="7">
    <location>
        <begin position="1081"/>
        <end position="1122"/>
    </location>
</feature>
<dbReference type="Pfam" id="PF00400">
    <property type="entry name" value="WD40"/>
    <property type="match status" value="12"/>
</dbReference>
<keyword evidence="2 7" id="KW-0853">WD repeat</keyword>
<evidence type="ECO:0000313" key="11">
    <source>
        <dbReference type="Proteomes" id="UP000326268"/>
    </source>
</evidence>
<dbReference type="InterPro" id="IPR007111">
    <property type="entry name" value="NACHT_NTPase"/>
</dbReference>
<dbReference type="GO" id="GO:1990234">
    <property type="term" value="C:transferase complex"/>
    <property type="evidence" value="ECO:0007669"/>
    <property type="project" value="UniProtKB-ARBA"/>
</dbReference>
<dbReference type="PRINTS" id="PR00320">
    <property type="entry name" value="GPROTEINBRPT"/>
</dbReference>
<keyword evidence="8" id="KW-0472">Membrane</keyword>
<dbReference type="PANTHER" id="PTHR22847:SF637">
    <property type="entry name" value="WD REPEAT DOMAIN 5B"/>
    <property type="match status" value="1"/>
</dbReference>
<keyword evidence="3" id="KW-0677">Repeat</keyword>
<evidence type="ECO:0000256" key="7">
    <source>
        <dbReference type="PROSITE-ProRule" id="PRU00221"/>
    </source>
</evidence>
<dbReference type="Gene3D" id="2.130.10.10">
    <property type="entry name" value="YVTN repeat-like/Quinoprotein amine dehydrogenase"/>
    <property type="match status" value="6"/>
</dbReference>
<comment type="similarity">
    <text evidence="4">Belongs to the WD repeat MDV1/CAF4 family.</text>
</comment>
<gene>
    <name evidence="10" type="ORF">BDV27DRAFT_155086</name>
</gene>
<dbReference type="InterPro" id="IPR020472">
    <property type="entry name" value="WD40_PAC1"/>
</dbReference>
<feature type="repeat" description="WD" evidence="7">
    <location>
        <begin position="913"/>
        <end position="954"/>
    </location>
</feature>
<dbReference type="GO" id="GO:0005741">
    <property type="term" value="C:mitochondrial outer membrane"/>
    <property type="evidence" value="ECO:0007669"/>
    <property type="project" value="UniProtKB-SubCell"/>
</dbReference>
<dbReference type="InterPro" id="IPR036322">
    <property type="entry name" value="WD40_repeat_dom_sf"/>
</dbReference>
<keyword evidence="8" id="KW-1133">Transmembrane helix</keyword>
<evidence type="ECO:0000256" key="2">
    <source>
        <dbReference type="ARBA" id="ARBA00022574"/>
    </source>
</evidence>
<dbReference type="GeneID" id="43656526"/>
<dbReference type="PROSITE" id="PS50294">
    <property type="entry name" value="WD_REPEATS_REGION"/>
    <property type="match status" value="12"/>
</dbReference>
<dbReference type="InterPro" id="IPR027417">
    <property type="entry name" value="P-loop_NTPase"/>
</dbReference>
<feature type="repeat" description="WD" evidence="7">
    <location>
        <begin position="871"/>
        <end position="912"/>
    </location>
</feature>
<evidence type="ECO:0000313" key="10">
    <source>
        <dbReference type="EMBL" id="KAE8367382.1"/>
    </source>
</evidence>
<keyword evidence="11" id="KW-1185">Reference proteome</keyword>
<dbReference type="SUPFAM" id="SSF50978">
    <property type="entry name" value="WD40 repeat-like"/>
    <property type="match status" value="2"/>
</dbReference>
<evidence type="ECO:0000256" key="8">
    <source>
        <dbReference type="SAM" id="Phobius"/>
    </source>
</evidence>
<comment type="subcellular location">
    <subcellularLocation>
        <location evidence="1">Mitochondrion outer membrane</location>
        <topology evidence="1">Peripheral membrane protein</topology>
        <orientation evidence="1">Cytoplasmic side</orientation>
    </subcellularLocation>
</comment>
<dbReference type="InterPro" id="IPR001680">
    <property type="entry name" value="WD40_rpt"/>
</dbReference>
<dbReference type="Proteomes" id="UP000326268">
    <property type="component" value="Unassembled WGS sequence"/>
</dbReference>
<keyword evidence="8" id="KW-0812">Transmembrane</keyword>
<dbReference type="PROSITE" id="PS50082">
    <property type="entry name" value="WD_REPEATS_2"/>
    <property type="match status" value="12"/>
</dbReference>
<dbReference type="SMART" id="SM00320">
    <property type="entry name" value="WD40"/>
    <property type="match status" value="12"/>
</dbReference>
<feature type="repeat" description="WD" evidence="7">
    <location>
        <begin position="1165"/>
        <end position="1206"/>
    </location>
</feature>
<name>A0A5N7AC32_9EURO</name>
<evidence type="ECO:0000256" key="4">
    <source>
        <dbReference type="ARBA" id="ARBA00038415"/>
    </source>
</evidence>
<feature type="repeat" description="WD" evidence="7">
    <location>
        <begin position="787"/>
        <end position="828"/>
    </location>
</feature>
<feature type="repeat" description="WD" evidence="7">
    <location>
        <begin position="1123"/>
        <end position="1164"/>
    </location>
</feature>
<evidence type="ECO:0000256" key="3">
    <source>
        <dbReference type="ARBA" id="ARBA00022737"/>
    </source>
</evidence>
<feature type="domain" description="NACHT" evidence="9">
    <location>
        <begin position="204"/>
        <end position="353"/>
    </location>
</feature>
<evidence type="ECO:0000256" key="6">
    <source>
        <dbReference type="ARBA" id="ARBA00043913"/>
    </source>
</evidence>
<dbReference type="GO" id="GO:0005634">
    <property type="term" value="C:nucleus"/>
    <property type="evidence" value="ECO:0007669"/>
    <property type="project" value="TreeGrafter"/>
</dbReference>
<dbReference type="InterPro" id="IPR019775">
    <property type="entry name" value="WD40_repeat_CS"/>
</dbReference>
<dbReference type="PANTHER" id="PTHR22847">
    <property type="entry name" value="WD40 REPEAT PROTEIN"/>
    <property type="match status" value="1"/>
</dbReference>
<dbReference type="CDD" id="cd00200">
    <property type="entry name" value="WD40"/>
    <property type="match status" value="1"/>
</dbReference>
<dbReference type="RefSeq" id="XP_031930463.1">
    <property type="nucleotide sequence ID" value="XM_032072080.1"/>
</dbReference>
<dbReference type="SUPFAM" id="SSF52540">
    <property type="entry name" value="P-loop containing nucleoside triphosphate hydrolases"/>
    <property type="match status" value="1"/>
</dbReference>
<reference evidence="10 11" key="1">
    <citation type="submission" date="2019-04" db="EMBL/GenBank/DDBJ databases">
        <title>Friends and foes A comparative genomics studyof 23 Aspergillus species from section Flavi.</title>
        <authorList>
            <consortium name="DOE Joint Genome Institute"/>
            <person name="Kjaerbolling I."/>
            <person name="Vesth T."/>
            <person name="Frisvad J.C."/>
            <person name="Nybo J.L."/>
            <person name="Theobald S."/>
            <person name="Kildgaard S."/>
            <person name="Isbrandt T."/>
            <person name="Kuo A."/>
            <person name="Sato A."/>
            <person name="Lyhne E.K."/>
            <person name="Kogle M.E."/>
            <person name="Wiebenga A."/>
            <person name="Kun R.S."/>
            <person name="Lubbers R.J."/>
            <person name="Makela M.R."/>
            <person name="Barry K."/>
            <person name="Chovatia M."/>
            <person name="Clum A."/>
            <person name="Daum C."/>
            <person name="Haridas S."/>
            <person name="He G."/>
            <person name="LaButti K."/>
            <person name="Lipzen A."/>
            <person name="Mondo S."/>
            <person name="Riley R."/>
            <person name="Salamov A."/>
            <person name="Simmons B.A."/>
            <person name="Magnuson J.K."/>
            <person name="Henrissat B."/>
            <person name="Mortensen U.H."/>
            <person name="Larsen T.O."/>
            <person name="Devries R.P."/>
            <person name="Grigoriev I.V."/>
            <person name="Machida M."/>
            <person name="Baker S.E."/>
            <person name="Andersen M.R."/>
        </authorList>
    </citation>
    <scope>NUCLEOTIDE SEQUENCE [LARGE SCALE GENOMIC DNA]</scope>
    <source>
        <strain evidence="10 11">CBS 763.97</strain>
    </source>
</reference>
<feature type="repeat" description="WD" evidence="7">
    <location>
        <begin position="1039"/>
        <end position="1080"/>
    </location>
</feature>
<evidence type="ECO:0000256" key="1">
    <source>
        <dbReference type="ARBA" id="ARBA00004570"/>
    </source>
</evidence>
<evidence type="ECO:0000256" key="5">
    <source>
        <dbReference type="ARBA" id="ARBA00039789"/>
    </source>
</evidence>
<feature type="transmembrane region" description="Helical" evidence="8">
    <location>
        <begin position="6"/>
        <end position="28"/>
    </location>
</feature>
<feature type="repeat" description="WD" evidence="7">
    <location>
        <begin position="745"/>
        <end position="786"/>
    </location>
</feature>
<proteinExistence type="inferred from homology"/>
<dbReference type="EMBL" id="ML737599">
    <property type="protein sequence ID" value="KAE8367382.1"/>
    <property type="molecule type" value="Genomic_DNA"/>
</dbReference>
<feature type="repeat" description="WD" evidence="7">
    <location>
        <begin position="997"/>
        <end position="1038"/>
    </location>
</feature>
<dbReference type="Gene3D" id="3.40.50.300">
    <property type="entry name" value="P-loop containing nucleotide triphosphate hydrolases"/>
    <property type="match status" value="1"/>
</dbReference>
<dbReference type="Pfam" id="PF24883">
    <property type="entry name" value="NPHP3_N"/>
    <property type="match status" value="1"/>
</dbReference>
<protein>
    <recommendedName>
        <fullName evidence="5">Mitochondrial division protein 1</fullName>
    </recommendedName>
</protein>
<dbReference type="OrthoDB" id="674604at2759"/>
<comment type="function">
    <text evidence="6">Involved in mitochondrial fission. Acts as an adapter protein required to form mitochondrial fission complexes. Formation of these complexes is required to promote constriction and fission of the mitochondrial compartment at a late step in mitochondrial division.</text>
</comment>
<dbReference type="InterPro" id="IPR056884">
    <property type="entry name" value="NPHP3-like_N"/>
</dbReference>